<comment type="caution">
    <text evidence="1">The sequence shown here is derived from an EMBL/GenBank/DDBJ whole genome shotgun (WGS) entry which is preliminary data.</text>
</comment>
<dbReference type="AlphaFoldDB" id="C3XGP4"/>
<reference evidence="1 2" key="1">
    <citation type="journal article" date="2014" name="Genome Announc.">
        <title>Draft genome sequences of six enterohepatic helicobacter species isolated from humans and one from rhesus macaques.</title>
        <authorList>
            <person name="Shen Z."/>
            <person name="Sheh A."/>
            <person name="Young S.K."/>
            <person name="Abouelliel A."/>
            <person name="Ward D.V."/>
            <person name="Earl A.M."/>
            <person name="Fox J.G."/>
        </authorList>
    </citation>
    <scope>NUCLEOTIDE SEQUENCE [LARGE SCALE GENOMIC DNA]</scope>
    <source>
        <strain evidence="1 2">ATCC 43879</strain>
    </source>
</reference>
<protein>
    <submittedName>
        <fullName evidence="1">Uncharacterized protein</fullName>
    </submittedName>
</protein>
<evidence type="ECO:0000313" key="1">
    <source>
        <dbReference type="EMBL" id="EEO24183.1"/>
    </source>
</evidence>
<dbReference type="HOGENOM" id="CLU_2666052_0_0_7"/>
<dbReference type="Proteomes" id="UP000005085">
    <property type="component" value="Unassembled WGS sequence"/>
</dbReference>
<name>C3XGP4_9HELI</name>
<proteinExistence type="predicted"/>
<accession>C3XGP4</accession>
<keyword evidence="2" id="KW-1185">Reference proteome</keyword>
<gene>
    <name evidence="1" type="ORF">HRAG_01240</name>
</gene>
<organism evidence="1 2">
    <name type="scientific">Helicobacter bilis ATCC 43879</name>
    <dbReference type="NCBI Taxonomy" id="613026"/>
    <lineage>
        <taxon>Bacteria</taxon>
        <taxon>Pseudomonadati</taxon>
        <taxon>Campylobacterota</taxon>
        <taxon>Epsilonproteobacteria</taxon>
        <taxon>Campylobacterales</taxon>
        <taxon>Helicobacteraceae</taxon>
        <taxon>Helicobacter</taxon>
    </lineage>
</organism>
<evidence type="ECO:0000313" key="2">
    <source>
        <dbReference type="Proteomes" id="UP000005085"/>
    </source>
</evidence>
<sequence length="75" mass="8877">MSNNMQIQTTFYEQELHGDIANRIETIIISSVLISPQTQATNFLLKVPKYWLTEEYYPYYEAIQKAYENKSHKSL</sequence>
<dbReference type="EMBL" id="ACDN02000056">
    <property type="protein sequence ID" value="EEO24183.1"/>
    <property type="molecule type" value="Genomic_DNA"/>
</dbReference>